<proteinExistence type="predicted"/>
<dbReference type="EMBL" id="CP033464">
    <property type="protein sequence ID" value="QDX94215.1"/>
    <property type="molecule type" value="Genomic_DNA"/>
</dbReference>
<dbReference type="InterPro" id="IPR016030">
    <property type="entry name" value="CblAdoTrfase-like"/>
</dbReference>
<evidence type="ECO:0000256" key="1">
    <source>
        <dbReference type="ARBA" id="ARBA00022679"/>
    </source>
</evidence>
<evidence type="ECO:0000259" key="4">
    <source>
        <dbReference type="Pfam" id="PF01923"/>
    </source>
</evidence>
<keyword evidence="6" id="KW-1185">Reference proteome</keyword>
<evidence type="ECO:0000256" key="2">
    <source>
        <dbReference type="ARBA" id="ARBA00022741"/>
    </source>
</evidence>
<dbReference type="InterPro" id="IPR009194">
    <property type="entry name" value="AdoTrfase_EutT"/>
</dbReference>
<feature type="domain" description="Cobalamin adenosyltransferase-like" evidence="4">
    <location>
        <begin position="82"/>
        <end position="244"/>
    </location>
</feature>
<dbReference type="OrthoDB" id="306726at2"/>
<keyword evidence="1 5" id="KW-0808">Transferase</keyword>
<protein>
    <submittedName>
        <fullName evidence="5">Cobalamin adenosyltransferase</fullName>
    </submittedName>
</protein>
<accession>A0A518VB41</accession>
<sequence>MSVLTESELRNALKKKSICEYTVPKGTIITPSAKQFMSEKAIKLIEVDDNLPTSLSSSLEEGEKEELSTFTPRYQCLNGGYLEHKPEHLTFLHGTTLVSKTHRRIVFQGKLETLIAEILRLQAKMAKRNKEELVKDLEGMLGFVREVLRADQMDEALTEISILGMNSYDLQEMAHHPQVYFGISPPVLHYQMGESAIELYALRTRSRELEIVSIQTYVNEDGINQRPDLIEAINRISSCFLIIMYKHMTQKKVKK</sequence>
<dbReference type="InterPro" id="IPR036451">
    <property type="entry name" value="CblAdoTrfase-like_sf"/>
</dbReference>
<dbReference type="AlphaFoldDB" id="A0A518VB41"/>
<organism evidence="5 6">
    <name type="scientific">Brevibacillus laterosporus</name>
    <name type="common">Bacillus laterosporus</name>
    <dbReference type="NCBI Taxonomy" id="1465"/>
    <lineage>
        <taxon>Bacteria</taxon>
        <taxon>Bacillati</taxon>
        <taxon>Bacillota</taxon>
        <taxon>Bacilli</taxon>
        <taxon>Bacillales</taxon>
        <taxon>Paenibacillaceae</taxon>
        <taxon>Brevibacillus</taxon>
    </lineage>
</organism>
<keyword evidence="3" id="KW-0067">ATP-binding</keyword>
<dbReference type="Gene3D" id="1.20.1200.10">
    <property type="entry name" value="Cobalamin adenosyltransferase-like"/>
    <property type="match status" value="1"/>
</dbReference>
<evidence type="ECO:0000256" key="3">
    <source>
        <dbReference type="ARBA" id="ARBA00022840"/>
    </source>
</evidence>
<dbReference type="PIRSF" id="PIRSF012294">
    <property type="entry name" value="ATR_EutT"/>
    <property type="match status" value="1"/>
</dbReference>
<dbReference type="GO" id="GO:0005524">
    <property type="term" value="F:ATP binding"/>
    <property type="evidence" value="ECO:0007669"/>
    <property type="project" value="UniProtKB-KW"/>
</dbReference>
<dbReference type="Pfam" id="PF01923">
    <property type="entry name" value="Cob_adeno_trans"/>
    <property type="match status" value="1"/>
</dbReference>
<keyword evidence="2" id="KW-0547">Nucleotide-binding</keyword>
<dbReference type="GO" id="GO:0009236">
    <property type="term" value="P:cobalamin biosynthetic process"/>
    <property type="evidence" value="ECO:0007669"/>
    <property type="project" value="InterPro"/>
</dbReference>
<dbReference type="GO" id="GO:0008817">
    <property type="term" value="F:corrinoid adenosyltransferase activity"/>
    <property type="evidence" value="ECO:0007669"/>
    <property type="project" value="InterPro"/>
</dbReference>
<dbReference type="Proteomes" id="UP000319432">
    <property type="component" value="Chromosome"/>
</dbReference>
<gene>
    <name evidence="5" type="ORF">EEL30_19165</name>
</gene>
<name>A0A518VB41_BRELA</name>
<dbReference type="GO" id="GO:0006580">
    <property type="term" value="P:ethanolamine metabolic process"/>
    <property type="evidence" value="ECO:0007669"/>
    <property type="project" value="InterPro"/>
</dbReference>
<evidence type="ECO:0000313" key="5">
    <source>
        <dbReference type="EMBL" id="QDX94215.1"/>
    </source>
</evidence>
<evidence type="ECO:0000313" key="6">
    <source>
        <dbReference type="Proteomes" id="UP000319432"/>
    </source>
</evidence>
<reference evidence="5 6" key="1">
    <citation type="submission" date="2018-11" db="EMBL/GenBank/DDBJ databases">
        <title>Phylogenetic determinants of toxin gene distribution in genomes of Brevibacillus laterosporus.</title>
        <authorList>
            <person name="Glare T.R."/>
            <person name="Durrant A."/>
            <person name="Berry C."/>
            <person name="Palma L."/>
            <person name="Ormskirk M."/>
            <person name="Cox M.O."/>
        </authorList>
    </citation>
    <scope>NUCLEOTIDE SEQUENCE [LARGE SCALE GENOMIC DNA]</scope>
    <source>
        <strain evidence="5 6">1821L</strain>
    </source>
</reference>